<evidence type="ECO:0000256" key="3">
    <source>
        <dbReference type="ARBA" id="ARBA00023163"/>
    </source>
</evidence>
<dbReference type="NCBIfam" id="NF006534">
    <property type="entry name" value="PRK09014.1"/>
    <property type="match status" value="1"/>
</dbReference>
<dbReference type="GeneID" id="303188076"/>
<dbReference type="SMART" id="SM00738">
    <property type="entry name" value="NGN"/>
    <property type="match status" value="1"/>
</dbReference>
<sequence length="164" mass="18974">MESWYLLYCKRGEQQRAKMHLENQSIGCYYPEVEVEKIVRGKRKRVLEALFPSYIFIGLDMSTSPSFTTIRSTRGVMDFVRFGGQPYQVPVSLIEQLKQCENHDDLDCTQLPQSGQVIQIKSGQFAGFDAIYQEPDGEKRSILFITLINQQVKVKVDNNDVVWR</sequence>
<name>A0A368LLY2_9VIBR</name>
<evidence type="ECO:0000256" key="4">
    <source>
        <dbReference type="HAMAP-Rule" id="MF_00951"/>
    </source>
</evidence>
<comment type="subunit">
    <text evidence="4">Interacts with both the nontemplate DNA and the RNA polymerase (RNAP).</text>
</comment>
<keyword evidence="2 4" id="KW-0805">Transcription regulation</keyword>
<keyword evidence="1 4" id="KW-0889">Transcription antitermination</keyword>
<gene>
    <name evidence="4" type="primary">rfaH</name>
    <name evidence="6" type="ORF">CIK83_04060</name>
</gene>
<evidence type="ECO:0000256" key="2">
    <source>
        <dbReference type="ARBA" id="ARBA00023015"/>
    </source>
</evidence>
<dbReference type="OrthoDB" id="9790639at2"/>
<dbReference type="InterPro" id="IPR043425">
    <property type="entry name" value="NusG-like"/>
</dbReference>
<keyword evidence="3 4" id="KW-0804">Transcription</keyword>
<dbReference type="PANTHER" id="PTHR30265">
    <property type="entry name" value="RHO-INTERACTING TRANSCRIPTION TERMINATION FACTOR NUSG"/>
    <property type="match status" value="1"/>
</dbReference>
<keyword evidence="7" id="KW-1185">Reference proteome</keyword>
<dbReference type="InterPro" id="IPR036735">
    <property type="entry name" value="NGN_dom_sf"/>
</dbReference>
<proteinExistence type="inferred from homology"/>
<dbReference type="Gene3D" id="3.30.70.940">
    <property type="entry name" value="NusG, N-terminal domain"/>
    <property type="match status" value="1"/>
</dbReference>
<feature type="domain" description="NusG-like N-terminal" evidence="5">
    <location>
        <begin position="1"/>
        <end position="101"/>
    </location>
</feature>
<comment type="similarity">
    <text evidence="4">Belongs to the RfaH family.</text>
</comment>
<keyword evidence="4" id="KW-0238">DNA-binding</keyword>
<dbReference type="HAMAP" id="MF_00951">
    <property type="entry name" value="RfaH"/>
    <property type="match status" value="1"/>
</dbReference>
<reference evidence="6 7" key="1">
    <citation type="journal article" date="2017" name="Elife">
        <title>Extensive horizontal gene transfer in cheese-associated bacteria.</title>
        <authorList>
            <person name="Bonham K.S."/>
            <person name="Wolfe B.E."/>
            <person name="Dutton R.J."/>
        </authorList>
    </citation>
    <scope>NUCLEOTIDE SEQUENCE [LARGE SCALE GENOMIC DNA]</scope>
    <source>
        <strain evidence="6 7">JB196</strain>
    </source>
</reference>
<evidence type="ECO:0000313" key="7">
    <source>
        <dbReference type="Proteomes" id="UP000252479"/>
    </source>
</evidence>
<evidence type="ECO:0000256" key="1">
    <source>
        <dbReference type="ARBA" id="ARBA00022814"/>
    </source>
</evidence>
<dbReference type="InterPro" id="IPR006645">
    <property type="entry name" value="NGN-like_dom"/>
</dbReference>
<comment type="function">
    <text evidence="4">Enhances distal genes transcription elongation in a specialized subset of operons that encode extracytoplasmic components.</text>
</comment>
<dbReference type="EMBL" id="QPGL01000001">
    <property type="protein sequence ID" value="RCS72848.1"/>
    <property type="molecule type" value="Genomic_DNA"/>
</dbReference>
<dbReference type="PANTHER" id="PTHR30265:SF7">
    <property type="entry name" value="TRANSCRIPTION ANTITERMINATION PROTEIN RFAH"/>
    <property type="match status" value="1"/>
</dbReference>
<comment type="caution">
    <text evidence="6">The sequence shown here is derived from an EMBL/GenBank/DDBJ whole genome shotgun (WGS) entry which is preliminary data.</text>
</comment>
<dbReference type="NCBIfam" id="TIGR01955">
    <property type="entry name" value="RfaH"/>
    <property type="match status" value="1"/>
</dbReference>
<dbReference type="GO" id="GO:0001073">
    <property type="term" value="F:transcription antitermination factor activity, DNA binding"/>
    <property type="evidence" value="ECO:0007669"/>
    <property type="project" value="UniProtKB-UniRule"/>
</dbReference>
<dbReference type="SUPFAM" id="SSF82679">
    <property type="entry name" value="N-utilization substance G protein NusG, N-terminal domain"/>
    <property type="match status" value="1"/>
</dbReference>
<dbReference type="RefSeq" id="WP_086962579.1">
    <property type="nucleotide sequence ID" value="NZ_AP018680.1"/>
</dbReference>
<dbReference type="GO" id="GO:0006354">
    <property type="term" value="P:DNA-templated transcription elongation"/>
    <property type="evidence" value="ECO:0007669"/>
    <property type="project" value="InterPro"/>
</dbReference>
<dbReference type="CDD" id="cd09892">
    <property type="entry name" value="NGN_SP_RfaH"/>
    <property type="match status" value="1"/>
</dbReference>
<evidence type="ECO:0000313" key="6">
    <source>
        <dbReference type="EMBL" id="RCS72848.1"/>
    </source>
</evidence>
<dbReference type="AlphaFoldDB" id="A0A368LLY2"/>
<evidence type="ECO:0000259" key="5">
    <source>
        <dbReference type="SMART" id="SM00738"/>
    </source>
</evidence>
<dbReference type="GO" id="GO:0003677">
    <property type="term" value="F:DNA binding"/>
    <property type="evidence" value="ECO:0007669"/>
    <property type="project" value="UniProtKB-UniRule"/>
</dbReference>
<dbReference type="Pfam" id="PF02357">
    <property type="entry name" value="NusG"/>
    <property type="match status" value="1"/>
</dbReference>
<organism evidence="6 7">
    <name type="scientific">Vibrio casei</name>
    <dbReference type="NCBI Taxonomy" id="673372"/>
    <lineage>
        <taxon>Bacteria</taxon>
        <taxon>Pseudomonadati</taxon>
        <taxon>Pseudomonadota</taxon>
        <taxon>Gammaproteobacteria</taxon>
        <taxon>Vibrionales</taxon>
        <taxon>Vibrionaceae</taxon>
        <taxon>Vibrio</taxon>
    </lineage>
</organism>
<dbReference type="InterPro" id="IPR010215">
    <property type="entry name" value="Transcription_antiterm_RfaH"/>
</dbReference>
<accession>A0A368LLY2</accession>
<dbReference type="Proteomes" id="UP000252479">
    <property type="component" value="Unassembled WGS sequence"/>
</dbReference>
<protein>
    <recommendedName>
        <fullName evidence="4">Transcription antitermination protein RfaH</fullName>
    </recommendedName>
</protein>
<dbReference type="GO" id="GO:0005829">
    <property type="term" value="C:cytosol"/>
    <property type="evidence" value="ECO:0007669"/>
    <property type="project" value="TreeGrafter"/>
</dbReference>